<keyword evidence="3" id="KW-1185">Reference proteome</keyword>
<sequence>MSGQDDTRRTGEAPAGPSRPGDGGRGTGEPEPRRSPLEEDPAVRRAFTDDNTATALTTEDEDDRGPLAPRFQEPGGS</sequence>
<evidence type="ECO:0000313" key="3">
    <source>
        <dbReference type="Proteomes" id="UP000230407"/>
    </source>
</evidence>
<feature type="compositionally biased region" description="Basic and acidic residues" evidence="1">
    <location>
        <begin position="28"/>
        <end position="48"/>
    </location>
</feature>
<dbReference type="EMBL" id="PGGW01000069">
    <property type="protein sequence ID" value="PJE94562.1"/>
    <property type="molecule type" value="Genomic_DNA"/>
</dbReference>
<dbReference type="Proteomes" id="UP000230407">
    <property type="component" value="Unassembled WGS sequence"/>
</dbReference>
<feature type="compositionally biased region" description="Basic and acidic residues" evidence="1">
    <location>
        <begin position="1"/>
        <end position="11"/>
    </location>
</feature>
<dbReference type="AlphaFoldDB" id="A0A2M8LRI1"/>
<evidence type="ECO:0000313" key="2">
    <source>
        <dbReference type="EMBL" id="PJE94562.1"/>
    </source>
</evidence>
<feature type="region of interest" description="Disordered" evidence="1">
    <location>
        <begin position="1"/>
        <end position="77"/>
    </location>
</feature>
<proteinExistence type="predicted"/>
<reference evidence="2 3" key="1">
    <citation type="submission" date="2017-11" db="EMBL/GenBank/DDBJ databases">
        <title>Streptomyces carmine sp. nov., a novel actinomycete isolated from Sophora alopecuroides in Xinjiang, China.</title>
        <authorList>
            <person name="Wang Y."/>
            <person name="Luo X."/>
            <person name="Wan C."/>
            <person name="Zhang L."/>
        </authorList>
    </citation>
    <scope>NUCLEOTIDE SEQUENCE [LARGE SCALE GENOMIC DNA]</scope>
    <source>
        <strain evidence="2 3">TRM SA0054</strain>
    </source>
</reference>
<name>A0A2M8LRI1_9ACTN</name>
<protein>
    <submittedName>
        <fullName evidence="2">Uncharacterized protein</fullName>
    </submittedName>
</protein>
<organism evidence="2 3">
    <name type="scientific">Streptomyces carminius</name>
    <dbReference type="NCBI Taxonomy" id="2665496"/>
    <lineage>
        <taxon>Bacteria</taxon>
        <taxon>Bacillati</taxon>
        <taxon>Actinomycetota</taxon>
        <taxon>Actinomycetes</taxon>
        <taxon>Kitasatosporales</taxon>
        <taxon>Streptomycetaceae</taxon>
        <taxon>Streptomyces</taxon>
    </lineage>
</organism>
<accession>A0A2M8LRI1</accession>
<comment type="caution">
    <text evidence="2">The sequence shown here is derived from an EMBL/GenBank/DDBJ whole genome shotgun (WGS) entry which is preliminary data.</text>
</comment>
<dbReference type="RefSeq" id="WP_100205172.1">
    <property type="nucleotide sequence ID" value="NZ_PGGW01000069.1"/>
</dbReference>
<gene>
    <name evidence="2" type="ORF">CUT44_30650</name>
</gene>
<evidence type="ECO:0000256" key="1">
    <source>
        <dbReference type="SAM" id="MobiDB-lite"/>
    </source>
</evidence>